<evidence type="ECO:0000256" key="1">
    <source>
        <dbReference type="SAM" id="MobiDB-lite"/>
    </source>
</evidence>
<sequence>MSQQQQQTPPPSSRPPSLLDSQQINNNLNIQQFEIQQNNNNNNCFNNQEQNNSFNFVDPFIGFSPPINLLINGEQQQLINNNNNDNIPQSPPPLPLIPSSSSFVPSPTRIEKREFSSFLSPQLLGEEERGENNNNFCLSLIGDNLNLNNLQKTSKRKHQRGEEIKIDPSTTISEEDQKPPSDPSIQTNYGKCSNNGNNNDSKCSVDRMLLKRKLQRNRTSFTQEQIESLER</sequence>
<name>A0A1I8BAP8_MELHA</name>
<reference evidence="3" key="1">
    <citation type="submission" date="2016-11" db="UniProtKB">
        <authorList>
            <consortium name="WormBaseParasite"/>
        </authorList>
    </citation>
    <scope>IDENTIFICATION</scope>
</reference>
<accession>A0A1I8BAP8</accession>
<proteinExistence type="predicted"/>
<dbReference type="WBParaSite" id="MhA1_Contig1776.frz3.gene1">
    <property type="protein sequence ID" value="MhA1_Contig1776.frz3.gene1"/>
    <property type="gene ID" value="MhA1_Contig1776.frz3.gene1"/>
</dbReference>
<feature type="region of interest" description="Disordered" evidence="1">
    <location>
        <begin position="1"/>
        <end position="21"/>
    </location>
</feature>
<evidence type="ECO:0000313" key="3">
    <source>
        <dbReference type="WBParaSite" id="MhA1_Contig1776.frz3.gene1"/>
    </source>
</evidence>
<dbReference type="AlphaFoldDB" id="A0A1I8BAP8"/>
<evidence type="ECO:0000313" key="2">
    <source>
        <dbReference type="Proteomes" id="UP000095281"/>
    </source>
</evidence>
<feature type="region of interest" description="Disordered" evidence="1">
    <location>
        <begin position="153"/>
        <end position="203"/>
    </location>
</feature>
<organism evidence="2 3">
    <name type="scientific">Meloidogyne hapla</name>
    <name type="common">Root-knot nematode worm</name>
    <dbReference type="NCBI Taxonomy" id="6305"/>
    <lineage>
        <taxon>Eukaryota</taxon>
        <taxon>Metazoa</taxon>
        <taxon>Ecdysozoa</taxon>
        <taxon>Nematoda</taxon>
        <taxon>Chromadorea</taxon>
        <taxon>Rhabditida</taxon>
        <taxon>Tylenchina</taxon>
        <taxon>Tylenchomorpha</taxon>
        <taxon>Tylenchoidea</taxon>
        <taxon>Meloidogynidae</taxon>
        <taxon>Meloidogyninae</taxon>
        <taxon>Meloidogyne</taxon>
    </lineage>
</organism>
<feature type="compositionally biased region" description="Low complexity" evidence="1">
    <location>
        <begin position="188"/>
        <end position="202"/>
    </location>
</feature>
<dbReference type="Proteomes" id="UP000095281">
    <property type="component" value="Unplaced"/>
</dbReference>
<protein>
    <submittedName>
        <fullName evidence="3">Homeobox domain-containing protein</fullName>
    </submittedName>
</protein>
<keyword evidence="2" id="KW-1185">Reference proteome</keyword>